<evidence type="ECO:0000256" key="7">
    <source>
        <dbReference type="ARBA" id="ARBA00022694"/>
    </source>
</evidence>
<dbReference type="InterPro" id="IPR032432">
    <property type="entry name" value="Radical_SAM_C"/>
</dbReference>
<evidence type="ECO:0000256" key="4">
    <source>
        <dbReference type="ARBA" id="ARBA00022555"/>
    </source>
</evidence>
<dbReference type="PANTHER" id="PTHR11135">
    <property type="entry name" value="HISTONE ACETYLTRANSFERASE-RELATED"/>
    <property type="match status" value="1"/>
</dbReference>
<comment type="similarity">
    <text evidence="2">Belongs to the ELP3 family.</text>
</comment>
<evidence type="ECO:0000256" key="3">
    <source>
        <dbReference type="ARBA" id="ARBA00022485"/>
    </source>
</evidence>
<name>A0A2H1FF45_9ARCH</name>
<dbReference type="GO" id="GO:0000049">
    <property type="term" value="F:tRNA binding"/>
    <property type="evidence" value="ECO:0007669"/>
    <property type="project" value="UniProtKB-KW"/>
</dbReference>
<dbReference type="InterPro" id="IPR039661">
    <property type="entry name" value="ELP3"/>
</dbReference>
<keyword evidence="12" id="KW-0012">Acyltransferase</keyword>
<dbReference type="SUPFAM" id="SSF55729">
    <property type="entry name" value="Acyl-CoA N-acyltransferases (Nat)"/>
    <property type="match status" value="1"/>
</dbReference>
<dbReference type="EMBL" id="LT841358">
    <property type="protein sequence ID" value="SMH71384.1"/>
    <property type="molecule type" value="Genomic_DNA"/>
</dbReference>
<accession>A0A2H1FF45</accession>
<dbReference type="PROSITE" id="PS51918">
    <property type="entry name" value="RADICAL_SAM"/>
    <property type="match status" value="1"/>
</dbReference>
<keyword evidence="9" id="KW-0694">RNA-binding</keyword>
<dbReference type="AlphaFoldDB" id="A0A2H1FF45"/>
<keyword evidence="5" id="KW-0808">Transferase</keyword>
<dbReference type="OrthoDB" id="49957at2157"/>
<dbReference type="SFLD" id="SFLDG01082">
    <property type="entry name" value="B12-binding_domain_containing"/>
    <property type="match status" value="1"/>
</dbReference>
<protein>
    <recommendedName>
        <fullName evidence="13">tRNA carboxymethyluridine synthase</fullName>
        <ecNumber evidence="13">2.3.1.311</ecNumber>
    </recommendedName>
</protein>
<dbReference type="GO" id="GO:0002926">
    <property type="term" value="P:tRNA wobble base 5-methoxycarbonylmethyl-2-thiouridinylation"/>
    <property type="evidence" value="ECO:0007669"/>
    <property type="project" value="TreeGrafter"/>
</dbReference>
<dbReference type="SFLD" id="SFLDS00029">
    <property type="entry name" value="Radical_SAM"/>
    <property type="match status" value="1"/>
</dbReference>
<evidence type="ECO:0000256" key="5">
    <source>
        <dbReference type="ARBA" id="ARBA00022679"/>
    </source>
</evidence>
<comment type="cofactor">
    <cofactor evidence="15">
        <name>[4Fe-4S] cluster</name>
        <dbReference type="ChEBI" id="CHEBI:49883"/>
    </cofactor>
    <text evidence="15">Binds 1 [4Fe-4S] cluster. The cluster is coordinated with 3 cysteines and an exchangeable S-adenosyl-L-methionine.</text>
</comment>
<dbReference type="Pfam" id="PF16199">
    <property type="entry name" value="Radical_SAM_C"/>
    <property type="match status" value="1"/>
</dbReference>
<dbReference type="Gene3D" id="3.20.20.70">
    <property type="entry name" value="Aldolase class I"/>
    <property type="match status" value="1"/>
</dbReference>
<dbReference type="SFLD" id="SFLDG01086">
    <property type="entry name" value="elongater_protein-like"/>
    <property type="match status" value="1"/>
</dbReference>
<feature type="binding site" evidence="15">
    <location>
        <position position="96"/>
    </location>
    <ligand>
        <name>[4Fe-4S] cluster</name>
        <dbReference type="ChEBI" id="CHEBI:49883"/>
        <note>4Fe-4S-S-AdoMet</note>
    </ligand>
</feature>
<evidence type="ECO:0000256" key="2">
    <source>
        <dbReference type="ARBA" id="ARBA00005494"/>
    </source>
</evidence>
<evidence type="ECO:0000256" key="6">
    <source>
        <dbReference type="ARBA" id="ARBA00022691"/>
    </source>
</evidence>
<dbReference type="InterPro" id="IPR007197">
    <property type="entry name" value="rSAM"/>
</dbReference>
<feature type="domain" description="Radical SAM core" evidence="16">
    <location>
        <begin position="74"/>
        <end position="356"/>
    </location>
</feature>
<dbReference type="InterPro" id="IPR013785">
    <property type="entry name" value="Aldolase_TIM"/>
</dbReference>
<dbReference type="GO" id="GO:0051539">
    <property type="term" value="F:4 iron, 4 sulfur cluster binding"/>
    <property type="evidence" value="ECO:0007669"/>
    <property type="project" value="UniProtKB-KW"/>
</dbReference>
<dbReference type="GO" id="GO:0005737">
    <property type="term" value="C:cytoplasm"/>
    <property type="evidence" value="ECO:0007669"/>
    <property type="project" value="TreeGrafter"/>
</dbReference>
<dbReference type="RefSeq" id="WP_157927364.1">
    <property type="nucleotide sequence ID" value="NZ_LT841358.1"/>
</dbReference>
<dbReference type="PIRSF" id="PIRSF005669">
    <property type="entry name" value="Hist_AcTrfase_ELP3"/>
    <property type="match status" value="1"/>
</dbReference>
<evidence type="ECO:0000256" key="13">
    <source>
        <dbReference type="ARBA" id="ARBA00044771"/>
    </source>
</evidence>
<keyword evidence="7" id="KW-0819">tRNA processing</keyword>
<dbReference type="NCBIfam" id="TIGR01211">
    <property type="entry name" value="ELP3"/>
    <property type="match status" value="1"/>
</dbReference>
<keyword evidence="8 15" id="KW-0479">Metal-binding</keyword>
<dbReference type="InterPro" id="IPR006638">
    <property type="entry name" value="Elp3/MiaA/NifB-like_rSAM"/>
</dbReference>
<keyword evidence="18" id="KW-1185">Reference proteome</keyword>
<comment type="pathway">
    <text evidence="1">tRNA modification.</text>
</comment>
<dbReference type="Gene3D" id="3.40.630.30">
    <property type="match status" value="1"/>
</dbReference>
<organism evidence="17 18">
    <name type="scientific">Candidatus Nitrosotalea okcheonensis</name>
    <dbReference type="NCBI Taxonomy" id="1903276"/>
    <lineage>
        <taxon>Archaea</taxon>
        <taxon>Nitrososphaerota</taxon>
        <taxon>Nitrososphaeria</taxon>
        <taxon>Nitrosotaleales</taxon>
        <taxon>Nitrosotaleaceae</taxon>
        <taxon>Nitrosotalea</taxon>
    </lineage>
</organism>
<evidence type="ECO:0000259" key="16">
    <source>
        <dbReference type="PROSITE" id="PS51918"/>
    </source>
</evidence>
<proteinExistence type="inferred from homology"/>
<evidence type="ECO:0000256" key="15">
    <source>
        <dbReference type="PIRSR" id="PIRSR005669-1"/>
    </source>
</evidence>
<evidence type="ECO:0000256" key="10">
    <source>
        <dbReference type="ARBA" id="ARBA00023004"/>
    </source>
</evidence>
<evidence type="ECO:0000256" key="9">
    <source>
        <dbReference type="ARBA" id="ARBA00022884"/>
    </source>
</evidence>
<dbReference type="CDD" id="cd01335">
    <property type="entry name" value="Radical_SAM"/>
    <property type="match status" value="1"/>
</dbReference>
<evidence type="ECO:0000256" key="1">
    <source>
        <dbReference type="ARBA" id="ARBA00005217"/>
    </source>
</evidence>
<keyword evidence="10 15" id="KW-0408">Iron</keyword>
<evidence type="ECO:0000256" key="8">
    <source>
        <dbReference type="ARBA" id="ARBA00022723"/>
    </source>
</evidence>
<dbReference type="InterPro" id="IPR016181">
    <property type="entry name" value="Acyl_CoA_acyltransferase"/>
</dbReference>
<dbReference type="SUPFAM" id="SSF102114">
    <property type="entry name" value="Radical SAM enzymes"/>
    <property type="match status" value="1"/>
</dbReference>
<dbReference type="Pfam" id="PF23613">
    <property type="entry name" value="ELP3_N"/>
    <property type="match status" value="1"/>
</dbReference>
<evidence type="ECO:0000256" key="11">
    <source>
        <dbReference type="ARBA" id="ARBA00023014"/>
    </source>
</evidence>
<dbReference type="InterPro" id="IPR058240">
    <property type="entry name" value="rSAM_sf"/>
</dbReference>
<sequence length="529" mass="60285">MQKSEVTFEGACKEICTSLLAIPIPTDKDVKKEVKRICIKYSLERIPRNYEILASVTGIDYIKLQKALVRKPVKTASGVAVIALMPKPYACPHGRCSYCPGGIEYNSPNSYTGREPSTQNAIANSYDPKKQILDKLEHLIAYGHDSTKLELVIVGGTFLFMQKNYQVNFIKSCYDALNGFDSPDLESAKKNNEKANFRNVGFTIETKPDYCKKEHVDWMLDYGVTRVEIGVQSLHEKVYEIVNRGHTYKDVTESFQISKDAGYKIVAHMMPGLPSMTPEQDIADFKKLFSDPHLRPDMLKIYPTLVLEDTPLYAEYKQGNFTPYSDDEMVRVLTEIKKIIPRWARIMRVQREISSDQIIAGPKLGNLRQIVQQNLRKQNISCKCIRCREAGLSEGTAINMDDIKMQRENYDSSGGNEVFLSYDDSSDKIFGFLRLRKPSTMAHRSEVTQNTCIVRELHVYGKSLKLGEREHDSIQHLGLGKNLMNEAEKISVEEFDSKRLLVISAVGTREYYRKIGYTQLGPYMSKDLR</sequence>
<dbReference type="InterPro" id="IPR056591">
    <property type="entry name" value="ELP3-like_N"/>
</dbReference>
<dbReference type="SFLD" id="SFLDF00344">
    <property type="entry name" value="ELP3-like"/>
    <property type="match status" value="1"/>
</dbReference>
<dbReference type="PANTHER" id="PTHR11135:SF0">
    <property type="entry name" value="ELONGATOR COMPLEX PROTEIN 3"/>
    <property type="match status" value="1"/>
</dbReference>
<feature type="binding site" evidence="15">
    <location>
        <position position="91"/>
    </location>
    <ligand>
        <name>[4Fe-4S] cluster</name>
        <dbReference type="ChEBI" id="CHEBI:49883"/>
        <note>4Fe-4S-S-AdoMet</note>
    </ligand>
</feature>
<dbReference type="Pfam" id="PF04055">
    <property type="entry name" value="Radical_SAM"/>
    <property type="match status" value="1"/>
</dbReference>
<comment type="catalytic activity">
    <reaction evidence="14">
        <text>uridine(34) in tRNA + acetyl-CoA + S-adenosyl-L-methionine + H2O = 5-(carboxymethyl)uridine(34) in tRNA + 5'-deoxyadenosine + L-methionine + CoA + 2 H(+)</text>
        <dbReference type="Rhea" id="RHEA:61020"/>
        <dbReference type="Rhea" id="RHEA-COMP:10407"/>
        <dbReference type="Rhea" id="RHEA-COMP:11727"/>
        <dbReference type="ChEBI" id="CHEBI:15377"/>
        <dbReference type="ChEBI" id="CHEBI:15378"/>
        <dbReference type="ChEBI" id="CHEBI:17319"/>
        <dbReference type="ChEBI" id="CHEBI:57287"/>
        <dbReference type="ChEBI" id="CHEBI:57288"/>
        <dbReference type="ChEBI" id="CHEBI:57844"/>
        <dbReference type="ChEBI" id="CHEBI:59789"/>
        <dbReference type="ChEBI" id="CHEBI:65315"/>
        <dbReference type="ChEBI" id="CHEBI:74882"/>
        <dbReference type="EC" id="2.3.1.311"/>
    </reaction>
    <physiologicalReaction direction="left-to-right" evidence="14">
        <dbReference type="Rhea" id="RHEA:61021"/>
    </physiologicalReaction>
</comment>
<dbReference type="GO" id="GO:0046872">
    <property type="term" value="F:metal ion binding"/>
    <property type="evidence" value="ECO:0007669"/>
    <property type="project" value="UniProtKB-KW"/>
</dbReference>
<dbReference type="InterPro" id="IPR034687">
    <property type="entry name" value="ELP3-like"/>
</dbReference>
<keyword evidence="11 15" id="KW-0411">Iron-sulfur</keyword>
<evidence type="ECO:0000256" key="12">
    <source>
        <dbReference type="ARBA" id="ARBA00023315"/>
    </source>
</evidence>
<keyword evidence="6" id="KW-0949">S-adenosyl-L-methionine</keyword>
<evidence type="ECO:0000313" key="18">
    <source>
        <dbReference type="Proteomes" id="UP000230607"/>
    </source>
</evidence>
<reference evidence="18" key="1">
    <citation type="submission" date="2017-03" db="EMBL/GenBank/DDBJ databases">
        <authorList>
            <person name="Herbold C."/>
        </authorList>
    </citation>
    <scope>NUCLEOTIDE SEQUENCE [LARGE SCALE GENOMIC DNA]</scope>
</reference>
<feature type="binding site" evidence="15">
    <location>
        <position position="99"/>
    </location>
    <ligand>
        <name>[4Fe-4S] cluster</name>
        <dbReference type="ChEBI" id="CHEBI:49883"/>
        <note>4Fe-4S-S-AdoMet</note>
    </ligand>
</feature>
<evidence type="ECO:0000313" key="17">
    <source>
        <dbReference type="EMBL" id="SMH71384.1"/>
    </source>
</evidence>
<keyword evidence="3" id="KW-0004">4Fe-4S</keyword>
<dbReference type="GO" id="GO:0106261">
    <property type="term" value="F:tRNA uridine(34) acetyltransferase activity"/>
    <property type="evidence" value="ECO:0007669"/>
    <property type="project" value="UniProtKB-EC"/>
</dbReference>
<evidence type="ECO:0000256" key="14">
    <source>
        <dbReference type="ARBA" id="ARBA00047372"/>
    </source>
</evidence>
<dbReference type="Proteomes" id="UP000230607">
    <property type="component" value="Chromosome 1"/>
</dbReference>
<gene>
    <name evidence="17" type="ORF">NCS_11191</name>
</gene>
<dbReference type="EC" id="2.3.1.311" evidence="13"/>
<keyword evidence="4" id="KW-0820">tRNA-binding</keyword>
<dbReference type="SMART" id="SM00729">
    <property type="entry name" value="Elp3"/>
    <property type="match status" value="1"/>
</dbReference>